<organism evidence="3">
    <name type="scientific">Angiostrongylus costaricensis</name>
    <name type="common">Nematode worm</name>
    <dbReference type="NCBI Taxonomy" id="334426"/>
    <lineage>
        <taxon>Eukaryota</taxon>
        <taxon>Metazoa</taxon>
        <taxon>Ecdysozoa</taxon>
        <taxon>Nematoda</taxon>
        <taxon>Chromadorea</taxon>
        <taxon>Rhabditida</taxon>
        <taxon>Rhabditina</taxon>
        <taxon>Rhabditomorpha</taxon>
        <taxon>Strongyloidea</taxon>
        <taxon>Metastrongylidae</taxon>
        <taxon>Angiostrongylus</taxon>
    </lineage>
</organism>
<accession>A0A0R3PWE4</accession>
<dbReference type="AlphaFoldDB" id="A0A0R3PWE4"/>
<gene>
    <name evidence="1" type="ORF">ACOC_LOCUS10471</name>
</gene>
<proteinExistence type="predicted"/>
<protein>
    <submittedName>
        <fullName evidence="3">Secreted protein</fullName>
    </submittedName>
</protein>
<keyword evidence="2" id="KW-1185">Reference proteome</keyword>
<dbReference type="EMBL" id="UYYA01004479">
    <property type="protein sequence ID" value="VDM62056.1"/>
    <property type="molecule type" value="Genomic_DNA"/>
</dbReference>
<evidence type="ECO:0000313" key="3">
    <source>
        <dbReference type="WBParaSite" id="ACOC_0001047001-mRNA-1"/>
    </source>
</evidence>
<sequence>MRTVGFVLCWHTTSDCLSVKLHSVSCLHISGDLYRSFNSCFFLGLLRYSLLFHNRAIMPTWPRNRR</sequence>
<dbReference type="WBParaSite" id="ACOC_0001047001-mRNA-1">
    <property type="protein sequence ID" value="ACOC_0001047001-mRNA-1"/>
    <property type="gene ID" value="ACOC_0001047001"/>
</dbReference>
<reference evidence="1 2" key="2">
    <citation type="submission" date="2018-11" db="EMBL/GenBank/DDBJ databases">
        <authorList>
            <consortium name="Pathogen Informatics"/>
        </authorList>
    </citation>
    <scope>NUCLEOTIDE SEQUENCE [LARGE SCALE GENOMIC DNA]</scope>
    <source>
        <strain evidence="1 2">Costa Rica</strain>
    </source>
</reference>
<evidence type="ECO:0000313" key="2">
    <source>
        <dbReference type="Proteomes" id="UP000267027"/>
    </source>
</evidence>
<dbReference type="Proteomes" id="UP000267027">
    <property type="component" value="Unassembled WGS sequence"/>
</dbReference>
<name>A0A0R3PWE4_ANGCS</name>
<reference evidence="3" key="1">
    <citation type="submission" date="2017-02" db="UniProtKB">
        <authorList>
            <consortium name="WormBaseParasite"/>
        </authorList>
    </citation>
    <scope>IDENTIFICATION</scope>
</reference>
<evidence type="ECO:0000313" key="1">
    <source>
        <dbReference type="EMBL" id="VDM62056.1"/>
    </source>
</evidence>